<proteinExistence type="predicted"/>
<dbReference type="InParanoid" id="A0A1Q3BGF4"/>
<protein>
    <recommendedName>
        <fullName evidence="3">Zf-RVT domain-containing protein</fullName>
    </recommendedName>
</protein>
<sequence length="132" mass="15139">ESLDHLFSECPYTARIWNHFISLCGFRRSCPGWGEESAWCIQRLKGNSFKIWITKLTLAAVVYHCLIERNNQLFNNSFRNFENMVLVIGVDIDGKCRGLSHVVDNQTNRDLFSKWNLPLSLLSLDGSMPLGC</sequence>
<dbReference type="Proteomes" id="UP000187406">
    <property type="component" value="Unassembled WGS sequence"/>
</dbReference>
<keyword evidence="2" id="KW-1185">Reference proteome</keyword>
<reference evidence="2" key="1">
    <citation type="submission" date="2016-04" db="EMBL/GenBank/DDBJ databases">
        <title>Cephalotus genome sequencing.</title>
        <authorList>
            <person name="Fukushima K."/>
            <person name="Hasebe M."/>
            <person name="Fang X."/>
        </authorList>
    </citation>
    <scope>NUCLEOTIDE SEQUENCE [LARGE SCALE GENOMIC DNA]</scope>
    <source>
        <strain evidence="2">cv. St1</strain>
    </source>
</reference>
<feature type="non-terminal residue" evidence="1">
    <location>
        <position position="1"/>
    </location>
</feature>
<accession>A0A1Q3BGF4</accession>
<organism evidence="1 2">
    <name type="scientific">Cephalotus follicularis</name>
    <name type="common">Albany pitcher plant</name>
    <dbReference type="NCBI Taxonomy" id="3775"/>
    <lineage>
        <taxon>Eukaryota</taxon>
        <taxon>Viridiplantae</taxon>
        <taxon>Streptophyta</taxon>
        <taxon>Embryophyta</taxon>
        <taxon>Tracheophyta</taxon>
        <taxon>Spermatophyta</taxon>
        <taxon>Magnoliopsida</taxon>
        <taxon>eudicotyledons</taxon>
        <taxon>Gunneridae</taxon>
        <taxon>Pentapetalae</taxon>
        <taxon>rosids</taxon>
        <taxon>fabids</taxon>
        <taxon>Oxalidales</taxon>
        <taxon>Cephalotaceae</taxon>
        <taxon>Cephalotus</taxon>
    </lineage>
</organism>
<dbReference type="AlphaFoldDB" id="A0A1Q3BGF4"/>
<gene>
    <name evidence="1" type="ORF">CFOL_v3_10441</name>
</gene>
<evidence type="ECO:0000313" key="1">
    <source>
        <dbReference type="EMBL" id="GAV66932.1"/>
    </source>
</evidence>
<evidence type="ECO:0008006" key="3">
    <source>
        <dbReference type="Google" id="ProtNLM"/>
    </source>
</evidence>
<comment type="caution">
    <text evidence="1">The sequence shown here is derived from an EMBL/GenBank/DDBJ whole genome shotgun (WGS) entry which is preliminary data.</text>
</comment>
<evidence type="ECO:0000313" key="2">
    <source>
        <dbReference type="Proteomes" id="UP000187406"/>
    </source>
</evidence>
<dbReference type="PANTHER" id="PTHR33116">
    <property type="entry name" value="REVERSE TRANSCRIPTASE ZINC-BINDING DOMAIN-CONTAINING PROTEIN-RELATED-RELATED"/>
    <property type="match status" value="1"/>
</dbReference>
<dbReference type="PANTHER" id="PTHR33116:SF66">
    <property type="entry name" value="REVERSE TRANSCRIPTASE ZINC-BINDING DOMAIN-CONTAINING PROTEIN"/>
    <property type="match status" value="1"/>
</dbReference>
<name>A0A1Q3BGF4_CEPFO</name>
<dbReference type="EMBL" id="BDDD01000510">
    <property type="protein sequence ID" value="GAV66932.1"/>
    <property type="molecule type" value="Genomic_DNA"/>
</dbReference>